<comment type="caution">
    <text evidence="1">The sequence shown here is derived from an EMBL/GenBank/DDBJ whole genome shotgun (WGS) entry which is preliminary data.</text>
</comment>
<organism evidence="1 2">
    <name type="scientific">Pseudomonas putida</name>
    <name type="common">Arthrobacter siderocapsulatus</name>
    <dbReference type="NCBI Taxonomy" id="303"/>
    <lineage>
        <taxon>Bacteria</taxon>
        <taxon>Pseudomonadati</taxon>
        <taxon>Pseudomonadota</taxon>
        <taxon>Gammaproteobacteria</taxon>
        <taxon>Pseudomonadales</taxon>
        <taxon>Pseudomonadaceae</taxon>
        <taxon>Pseudomonas</taxon>
    </lineage>
</organism>
<protein>
    <submittedName>
        <fullName evidence="1">Uncharacterized protein</fullName>
    </submittedName>
</protein>
<evidence type="ECO:0000313" key="2">
    <source>
        <dbReference type="Proteomes" id="UP000637061"/>
    </source>
</evidence>
<evidence type="ECO:0000313" key="1">
    <source>
        <dbReference type="EMBL" id="MBI6884292.1"/>
    </source>
</evidence>
<accession>A0A8I1EE03</accession>
<dbReference type="RefSeq" id="WP_198747184.1">
    <property type="nucleotide sequence ID" value="NZ_JAEHTE010000008.1"/>
</dbReference>
<name>A0A8I1EE03_PSEPU</name>
<dbReference type="AlphaFoldDB" id="A0A8I1EE03"/>
<dbReference type="EMBL" id="JAEHTE010000008">
    <property type="protein sequence ID" value="MBI6884292.1"/>
    <property type="molecule type" value="Genomic_DNA"/>
</dbReference>
<gene>
    <name evidence="1" type="ORF">JEU22_10250</name>
</gene>
<sequence length="104" mass="11824">MFANSFYDLDEGYELQTVISRNEGDEIVFDFWHSSDEQTYTVKLTRNNGSIFTGVATSREAVDVAQLTCRVFIDPDAGDTVIFGTKWKYPDNPKNFLWAVRLAG</sequence>
<reference evidence="1" key="1">
    <citation type="submission" date="2020-12" db="EMBL/GenBank/DDBJ databases">
        <title>Enhanced detection system for hospital associated transmission using whole genome sequencing surveillance.</title>
        <authorList>
            <person name="Harrison L.H."/>
            <person name="Van Tyne D."/>
            <person name="Marsh J.W."/>
            <person name="Griffith M.P."/>
            <person name="Snyder D.J."/>
            <person name="Cooper V.S."/>
            <person name="Mustapha M."/>
        </authorList>
    </citation>
    <scope>NUCLEOTIDE SEQUENCE</scope>
    <source>
        <strain evidence="1">PSB00042</strain>
    </source>
</reference>
<dbReference type="Proteomes" id="UP000637061">
    <property type="component" value="Unassembled WGS sequence"/>
</dbReference>
<proteinExistence type="predicted"/>